<keyword evidence="1" id="KW-1133">Transmembrane helix</keyword>
<evidence type="ECO:0000256" key="2">
    <source>
        <dbReference type="SAM" id="SignalP"/>
    </source>
</evidence>
<comment type="caution">
    <text evidence="5">The sequence shown here is derived from an EMBL/GenBank/DDBJ whole genome shotgun (WGS) entry which is preliminary data.</text>
</comment>
<evidence type="ECO:0000256" key="1">
    <source>
        <dbReference type="SAM" id="Phobius"/>
    </source>
</evidence>
<proteinExistence type="predicted"/>
<evidence type="ECO:0000313" key="5">
    <source>
        <dbReference type="EMBL" id="ECV7043033.1"/>
    </source>
</evidence>
<feature type="transmembrane region" description="Helical" evidence="1">
    <location>
        <begin position="193"/>
        <end position="215"/>
    </location>
</feature>
<sequence>MRTLKIFLLALFFLPLSALATPDASDASDPNSLMVEALEAPLRSIDAAIKSIENGDSPMLAAQQLGQQALMAWQALQTFQAIQGNTWQAKVMKPIYFVTGAFLLFVGYTLGVLMPFVPLIAFIGGALFWFVYVVTGTTMASFFALACIGGDALRRRAYIEQLISCMADVILRPSLMVIGFTAAGMIASGLLHLVFLFAFPFILDILPVSFLGILGKLVALMILARICVGVVISAFTLVIALPDMAINFMGVASKRVRVLWRV</sequence>
<dbReference type="AlphaFoldDB" id="A0A610WNE3"/>
<dbReference type="EMBL" id="AAIEKX010000028">
    <property type="protein sequence ID" value="ECD3524217.1"/>
    <property type="molecule type" value="Genomic_DNA"/>
</dbReference>
<keyword evidence="1" id="KW-0472">Membrane</keyword>
<feature type="transmembrane region" description="Helical" evidence="1">
    <location>
        <begin position="222"/>
        <end position="241"/>
    </location>
</feature>
<keyword evidence="1" id="KW-0812">Transmembrane</keyword>
<name>A0A610WNE3_SALMU</name>
<dbReference type="EMBL" id="AAHEJC010000039">
    <property type="protein sequence ID" value="EBV1816930.1"/>
    <property type="molecule type" value="Genomic_DNA"/>
</dbReference>
<feature type="transmembrane region" description="Helical" evidence="1">
    <location>
        <begin position="119"/>
        <end position="148"/>
    </location>
</feature>
<gene>
    <name evidence="3" type="ORF">DNZ40_24070</name>
    <name evidence="4" type="ORF">EZ693_23610</name>
    <name evidence="5" type="ORF">ZU22_23100</name>
</gene>
<reference evidence="5" key="1">
    <citation type="submission" date="2018-07" db="EMBL/GenBank/DDBJ databases">
        <authorList>
            <person name="Ashton P.M."/>
            <person name="Dallman T."/>
            <person name="Nair S."/>
            <person name="De Pinna E."/>
            <person name="Peters T."/>
            <person name="Grant K."/>
        </authorList>
    </citation>
    <scope>NUCLEOTIDE SEQUENCE</scope>
    <source>
        <strain evidence="5">14873</strain>
        <strain evidence="4">329866</strain>
        <strain evidence="3">394012</strain>
    </source>
</reference>
<evidence type="ECO:0000313" key="3">
    <source>
        <dbReference type="EMBL" id="EBV1816930.1"/>
    </source>
</evidence>
<protein>
    <submittedName>
        <fullName evidence="5">Uncharacterized protein</fullName>
    </submittedName>
</protein>
<evidence type="ECO:0000313" key="4">
    <source>
        <dbReference type="EMBL" id="ECD3524217.1"/>
    </source>
</evidence>
<accession>A0A610WNE3</accession>
<feature type="signal peptide" evidence="2">
    <location>
        <begin position="1"/>
        <end position="20"/>
    </location>
</feature>
<feature type="transmembrane region" description="Helical" evidence="1">
    <location>
        <begin position="169"/>
        <end position="187"/>
    </location>
</feature>
<dbReference type="EMBL" id="AAKUAQ010000055">
    <property type="protein sequence ID" value="ECV7043033.1"/>
    <property type="molecule type" value="Genomic_DNA"/>
</dbReference>
<feature type="chain" id="PRO_5036156590" evidence="2">
    <location>
        <begin position="21"/>
        <end position="262"/>
    </location>
</feature>
<organism evidence="5">
    <name type="scientific">Salmonella muenchen</name>
    <dbReference type="NCBI Taxonomy" id="596"/>
    <lineage>
        <taxon>Bacteria</taxon>
        <taxon>Pseudomonadati</taxon>
        <taxon>Pseudomonadota</taxon>
        <taxon>Gammaproteobacteria</taxon>
        <taxon>Enterobacterales</taxon>
        <taxon>Enterobacteriaceae</taxon>
        <taxon>Salmonella</taxon>
    </lineage>
</organism>
<feature type="transmembrane region" description="Helical" evidence="1">
    <location>
        <begin position="94"/>
        <end position="113"/>
    </location>
</feature>
<keyword evidence="2" id="KW-0732">Signal</keyword>